<dbReference type="CDD" id="cd04301">
    <property type="entry name" value="NAT_SF"/>
    <property type="match status" value="1"/>
</dbReference>
<dbReference type="AlphaFoldDB" id="A0A285EYT9"/>
<feature type="domain" description="N-acetyltransferase" evidence="1">
    <location>
        <begin position="126"/>
        <end position="276"/>
    </location>
</feature>
<dbReference type="EMBL" id="RJJF01000001">
    <property type="protein sequence ID" value="RNI12662.1"/>
    <property type="molecule type" value="Genomic_DNA"/>
</dbReference>
<evidence type="ECO:0000259" key="1">
    <source>
        <dbReference type="PROSITE" id="PS51186"/>
    </source>
</evidence>
<dbReference type="InterPro" id="IPR016181">
    <property type="entry name" value="Acyl_CoA_acyltransferase"/>
</dbReference>
<dbReference type="PROSITE" id="PS51186">
    <property type="entry name" value="GNAT"/>
    <property type="match status" value="1"/>
</dbReference>
<dbReference type="GO" id="GO:0008080">
    <property type="term" value="F:N-acetyltransferase activity"/>
    <property type="evidence" value="ECO:0007669"/>
    <property type="project" value="InterPro"/>
</dbReference>
<evidence type="ECO:0000313" key="4">
    <source>
        <dbReference type="EMBL" id="SNY03963.1"/>
    </source>
</evidence>
<dbReference type="OrthoDB" id="116527at2157"/>
<dbReference type="EMBL" id="PVBU01000001">
    <property type="protein sequence ID" value="PQV43662.1"/>
    <property type="molecule type" value="Genomic_DNA"/>
</dbReference>
<evidence type="ECO:0000313" key="6">
    <source>
        <dbReference type="Proteomes" id="UP000217726"/>
    </source>
</evidence>
<evidence type="ECO:0000313" key="2">
    <source>
        <dbReference type="EMBL" id="PQV43662.1"/>
    </source>
</evidence>
<dbReference type="NCBIfam" id="TIGR03827">
    <property type="entry name" value="GNAT_ablB"/>
    <property type="match status" value="1"/>
</dbReference>
<reference evidence="3 8" key="3">
    <citation type="submission" date="2018-10" db="EMBL/GenBank/DDBJ databases">
        <title>Cultivation of a novel Methanohalophilus strain from Kebrit Deep of the Red Sea and a genomic comparison of members of the genus Methanohalophilus.</title>
        <authorList>
            <person name="Guan Y."/>
            <person name="Ngugi D.K."/>
            <person name="Stingl U."/>
        </authorList>
    </citation>
    <scope>NUCLEOTIDE SEQUENCE [LARGE SCALE GENOMIC DNA]</scope>
    <source>
        <strain evidence="3 8">DSM 10369</strain>
    </source>
</reference>
<reference evidence="4" key="2">
    <citation type="submission" date="2017-09" db="EMBL/GenBank/DDBJ databases">
        <authorList>
            <person name="Ehlers B."/>
            <person name="Leendertz F.H."/>
        </authorList>
    </citation>
    <scope>NUCLEOTIDE SEQUENCE [LARGE SCALE GENOMIC DNA]</scope>
    <source>
        <strain evidence="4">WG-1MB</strain>
    </source>
</reference>
<dbReference type="Proteomes" id="UP000295404">
    <property type="component" value="Unassembled WGS sequence"/>
</dbReference>
<dbReference type="RefSeq" id="WP_096711824.1">
    <property type="nucleotide sequence ID" value="NZ_OBDR01000002.1"/>
</dbReference>
<dbReference type="Gene3D" id="3.40.630.30">
    <property type="match status" value="1"/>
</dbReference>
<dbReference type="Pfam" id="PF00583">
    <property type="entry name" value="Acetyltransf_1"/>
    <property type="match status" value="1"/>
</dbReference>
<gene>
    <name evidence="3" type="primary">ablB</name>
    <name evidence="2" type="ORF">B0H22_10181</name>
    <name evidence="5" type="ORF">C7960_1918</name>
    <name evidence="3" type="ORF">EDD83_00575</name>
    <name evidence="4" type="ORF">SAMN06295989_102244</name>
</gene>
<dbReference type="EMBL" id="OBDR01000002">
    <property type="protein sequence ID" value="SNY03963.1"/>
    <property type="molecule type" value="Genomic_DNA"/>
</dbReference>
<dbReference type="Proteomes" id="UP000273978">
    <property type="component" value="Unassembled WGS sequence"/>
</dbReference>
<evidence type="ECO:0000313" key="8">
    <source>
        <dbReference type="Proteomes" id="UP000273978"/>
    </source>
</evidence>
<reference evidence="5 9" key="4">
    <citation type="submission" date="2019-03" db="EMBL/GenBank/DDBJ databases">
        <title>Subsurface microbial communities from deep shales in Ohio and West Virginia, USA.</title>
        <authorList>
            <person name="Wrighton K."/>
        </authorList>
    </citation>
    <scope>NUCLEOTIDE SEQUENCE [LARGE SCALE GENOMIC DNA]</scope>
    <source>
        <strain evidence="2 7">DSM 10369</strain>
        <strain evidence="5 9">WG1_MB</strain>
    </source>
</reference>
<dbReference type="Proteomes" id="UP000251060">
    <property type="component" value="Unassembled WGS sequence"/>
</dbReference>
<evidence type="ECO:0000313" key="3">
    <source>
        <dbReference type="EMBL" id="RNI12662.1"/>
    </source>
</evidence>
<accession>A0A285EYT9</accession>
<dbReference type="InterPro" id="IPR022525">
    <property type="entry name" value="GNAT_AblB"/>
</dbReference>
<keyword evidence="4" id="KW-0808">Transferase</keyword>
<sequence length="276" mass="31348">MSDIIEKIGNSLIQHGTYNNRIYLMKLDIGDLPDLIPEMDRLAEKRGYNKIFAKVPADSRDVFEAKGYVKEAGVPGYYSGKKEALFMCKYFTGNRQEDTQVEDDRIISTAKDKAGDIMNPELPEGFLIRMCTEADVPAMAEIYAEVFPTYPFPIQDPAYLKKTMEDNVVYFAVEYKGNIVALSSCEIDFENRNAEMTDFATLPQFRGMGMSTSLLSRMEKEMDKKGILTLYTIARAASYGMNTVFARLGYEFTGKLVQNTNISGNLENMNVWYKRI</sequence>
<keyword evidence="6" id="KW-1185">Reference proteome</keyword>
<evidence type="ECO:0000313" key="5">
    <source>
        <dbReference type="EMBL" id="TCL12648.1"/>
    </source>
</evidence>
<dbReference type="InterPro" id="IPR000182">
    <property type="entry name" value="GNAT_dom"/>
</dbReference>
<dbReference type="EMBL" id="SMMS01000001">
    <property type="protein sequence ID" value="TCL12648.1"/>
    <property type="molecule type" value="Genomic_DNA"/>
</dbReference>
<proteinExistence type="predicted"/>
<evidence type="ECO:0000313" key="9">
    <source>
        <dbReference type="Proteomes" id="UP000295404"/>
    </source>
</evidence>
<dbReference type="SUPFAM" id="SSF55729">
    <property type="entry name" value="Acyl-CoA N-acyltransferases (Nat)"/>
    <property type="match status" value="1"/>
</dbReference>
<reference evidence="6" key="1">
    <citation type="submission" date="2017-09" db="EMBL/GenBank/DDBJ databases">
        <authorList>
            <person name="Varghese N."/>
            <person name="Submissions S."/>
        </authorList>
    </citation>
    <scope>NUCLEOTIDE SEQUENCE [LARGE SCALE GENOMIC DNA]</scope>
    <source>
        <strain evidence="6">WG-1MB</strain>
    </source>
</reference>
<evidence type="ECO:0000313" key="7">
    <source>
        <dbReference type="Proteomes" id="UP000251060"/>
    </source>
</evidence>
<dbReference type="Proteomes" id="UP000217726">
    <property type="component" value="Unassembled WGS sequence"/>
</dbReference>
<protein>
    <submittedName>
        <fullName evidence="4">Beta-lysine acetyltransferase</fullName>
    </submittedName>
    <submittedName>
        <fullName evidence="3">Putative beta-lysine N-acetyltransferase</fullName>
    </submittedName>
</protein>
<organism evidence="4 6">
    <name type="scientific">Methanohalophilus euhalobius</name>
    <dbReference type="NCBI Taxonomy" id="51203"/>
    <lineage>
        <taxon>Archaea</taxon>
        <taxon>Methanobacteriati</taxon>
        <taxon>Methanobacteriota</taxon>
        <taxon>Stenosarchaea group</taxon>
        <taxon>Methanomicrobia</taxon>
        <taxon>Methanosarcinales</taxon>
        <taxon>Methanosarcinaceae</taxon>
        <taxon>Methanohalophilus</taxon>
    </lineage>
</organism>
<name>A0A285EYT9_9EURY</name>